<protein>
    <recommendedName>
        <fullName evidence="1 7">Transcriptional regulator MraZ</fullName>
    </recommendedName>
</protein>
<dbReference type="CDD" id="cd16321">
    <property type="entry name" value="MraZ_C"/>
    <property type="match status" value="1"/>
</dbReference>
<dbReference type="GO" id="GO:0003700">
    <property type="term" value="F:DNA-binding transcription factor activity"/>
    <property type="evidence" value="ECO:0007669"/>
    <property type="project" value="UniProtKB-UniRule"/>
</dbReference>
<keyword evidence="4 7" id="KW-0805">Transcription regulation</keyword>
<dbReference type="PROSITE" id="PS51740">
    <property type="entry name" value="SPOVT_ABRB"/>
    <property type="match status" value="1"/>
</dbReference>
<accession>A0A478FU19</accession>
<keyword evidence="6 7" id="KW-0804">Transcription</keyword>
<dbReference type="PANTHER" id="PTHR34701">
    <property type="entry name" value="TRANSCRIPTIONAL REGULATOR MRAZ"/>
    <property type="match status" value="1"/>
</dbReference>
<dbReference type="Proteomes" id="UP000324831">
    <property type="component" value="Unassembled WGS sequence"/>
</dbReference>
<dbReference type="GO" id="GO:0009295">
    <property type="term" value="C:nucleoid"/>
    <property type="evidence" value="ECO:0007669"/>
    <property type="project" value="UniProtKB-SubCell"/>
</dbReference>
<dbReference type="PANTHER" id="PTHR34701:SF1">
    <property type="entry name" value="TRANSCRIPTIONAL REGULATOR MRAZ"/>
    <property type="match status" value="1"/>
</dbReference>
<comment type="caution">
    <text evidence="9">The sequence shown here is derived from an EMBL/GenBank/DDBJ whole genome shotgun (WGS) entry which is preliminary data.</text>
</comment>
<gene>
    <name evidence="7" type="primary">mraZ</name>
    <name evidence="9" type="ORF">MHSWG343_08530</name>
</gene>
<evidence type="ECO:0000256" key="7">
    <source>
        <dbReference type="HAMAP-Rule" id="MF_01008"/>
    </source>
</evidence>
<dbReference type="InterPro" id="IPR037914">
    <property type="entry name" value="SpoVT-AbrB_sf"/>
</dbReference>
<comment type="subunit">
    <text evidence="7">Forms oligomers.</text>
</comment>
<dbReference type="InterPro" id="IPR038619">
    <property type="entry name" value="MraZ_sf"/>
</dbReference>
<name>A0A478FU19_9MOLU</name>
<proteinExistence type="inferred from homology"/>
<comment type="subcellular location">
    <subcellularLocation>
        <location evidence="7">Cytoplasm</location>
        <location evidence="7">Nucleoid</location>
    </subcellularLocation>
</comment>
<evidence type="ECO:0000313" key="10">
    <source>
        <dbReference type="Proteomes" id="UP000324831"/>
    </source>
</evidence>
<dbReference type="GO" id="GO:0051301">
    <property type="term" value="P:cell division"/>
    <property type="evidence" value="ECO:0007669"/>
    <property type="project" value="UniProtKB-KW"/>
</dbReference>
<feature type="domain" description="SpoVT-AbrB" evidence="8">
    <location>
        <begin position="12"/>
        <end position="54"/>
    </location>
</feature>
<dbReference type="GO" id="GO:0000976">
    <property type="term" value="F:transcription cis-regulatory region binding"/>
    <property type="evidence" value="ECO:0007669"/>
    <property type="project" value="TreeGrafter"/>
</dbReference>
<keyword evidence="9" id="KW-0131">Cell cycle</keyword>
<dbReference type="HAMAP" id="MF_01008">
    <property type="entry name" value="MraZ"/>
    <property type="match status" value="1"/>
</dbReference>
<evidence type="ECO:0000313" key="9">
    <source>
        <dbReference type="EMBL" id="GCE63846.1"/>
    </source>
</evidence>
<keyword evidence="3" id="KW-0677">Repeat</keyword>
<dbReference type="InterPro" id="IPR035642">
    <property type="entry name" value="MraZ_N"/>
</dbReference>
<evidence type="ECO:0000256" key="6">
    <source>
        <dbReference type="ARBA" id="ARBA00023163"/>
    </source>
</evidence>
<evidence type="ECO:0000256" key="2">
    <source>
        <dbReference type="ARBA" id="ARBA00022490"/>
    </source>
</evidence>
<dbReference type="Gene3D" id="3.40.1550.20">
    <property type="entry name" value="Transcriptional regulator MraZ domain"/>
    <property type="match status" value="1"/>
</dbReference>
<evidence type="ECO:0000256" key="5">
    <source>
        <dbReference type="ARBA" id="ARBA00023125"/>
    </source>
</evidence>
<comment type="similarity">
    <text evidence="7">Belongs to the MraZ family.</text>
</comment>
<dbReference type="InterPro" id="IPR007159">
    <property type="entry name" value="SpoVT-AbrB_dom"/>
</dbReference>
<dbReference type="InterPro" id="IPR003444">
    <property type="entry name" value="MraZ"/>
</dbReference>
<dbReference type="AlphaFoldDB" id="A0A478FU19"/>
<organism evidence="9 10">
    <name type="scientific">Candidatus Mycoplasma haematohominis</name>
    <dbReference type="NCBI Taxonomy" id="1494318"/>
    <lineage>
        <taxon>Bacteria</taxon>
        <taxon>Bacillati</taxon>
        <taxon>Mycoplasmatota</taxon>
        <taxon>Mollicutes</taxon>
        <taxon>Mycoplasmataceae</taxon>
        <taxon>Mycoplasma</taxon>
    </lineage>
</organism>
<evidence type="ECO:0000256" key="4">
    <source>
        <dbReference type="ARBA" id="ARBA00023015"/>
    </source>
</evidence>
<keyword evidence="2 7" id="KW-0963">Cytoplasm</keyword>
<dbReference type="GO" id="GO:0005737">
    <property type="term" value="C:cytoplasm"/>
    <property type="evidence" value="ECO:0007669"/>
    <property type="project" value="UniProtKB-UniRule"/>
</dbReference>
<evidence type="ECO:0000256" key="3">
    <source>
        <dbReference type="ARBA" id="ARBA00022737"/>
    </source>
</evidence>
<evidence type="ECO:0000256" key="1">
    <source>
        <dbReference type="ARBA" id="ARBA00013860"/>
    </source>
</evidence>
<dbReference type="Pfam" id="PF02381">
    <property type="entry name" value="MraZ"/>
    <property type="match status" value="2"/>
</dbReference>
<keyword evidence="5 7" id="KW-0238">DNA-binding</keyword>
<dbReference type="InterPro" id="IPR035644">
    <property type="entry name" value="MraZ_C"/>
</dbReference>
<dbReference type="EMBL" id="BIMN01000004">
    <property type="protein sequence ID" value="GCE63846.1"/>
    <property type="molecule type" value="Genomic_DNA"/>
</dbReference>
<evidence type="ECO:0000259" key="8">
    <source>
        <dbReference type="PROSITE" id="PS51740"/>
    </source>
</evidence>
<reference evidence="9 10" key="1">
    <citation type="submission" date="2019-01" db="EMBL/GenBank/DDBJ databases">
        <title>Draft genome sequences of Candidatus Mycoplasma haemohominis SWG34-3 identified from a patient with pyrexia, anemia and liver dysfunction.</title>
        <authorList>
            <person name="Sekizuka T."/>
            <person name="Hattori N."/>
            <person name="Katano H."/>
            <person name="Takuma T."/>
            <person name="Ito T."/>
            <person name="Arai N."/>
            <person name="Yanai R."/>
            <person name="Ishii S."/>
            <person name="Miura Y."/>
            <person name="Tokunaga T."/>
            <person name="Watanabe H."/>
            <person name="Nomura N."/>
            <person name="Eguchi J."/>
            <person name="Arai T."/>
            <person name="Hasegawa H."/>
            <person name="Nakamaki T."/>
            <person name="Wakita T."/>
            <person name="Niki Y."/>
            <person name="Kuroda M."/>
        </authorList>
    </citation>
    <scope>NUCLEOTIDE SEQUENCE [LARGE SCALE GENOMIC DNA]</scope>
    <source>
        <strain evidence="9">SWG34-3</strain>
    </source>
</reference>
<sequence>MLSTQNFVFMGEFEVAVDVKNRIMIPSRWRAEMGNNIVVSDGFEGAVEIRTKAVFQEYYHKLCSNDLYSKHVRILKRKILGTAHDIVLDKWSRFVIPNSLNKGFKGSVIMRGNGDSIEIWNKKEYEEWSEKEENSLESAAEAIAKN</sequence>
<dbReference type="InterPro" id="IPR020603">
    <property type="entry name" value="MraZ_dom"/>
</dbReference>
<dbReference type="CDD" id="cd16320">
    <property type="entry name" value="MraZ_N"/>
    <property type="match status" value="1"/>
</dbReference>
<dbReference type="SUPFAM" id="SSF89447">
    <property type="entry name" value="AbrB/MazE/MraZ-like"/>
    <property type="match status" value="1"/>
</dbReference>
<keyword evidence="9" id="KW-0132">Cell division</keyword>
<dbReference type="GO" id="GO:2000143">
    <property type="term" value="P:negative regulation of DNA-templated transcription initiation"/>
    <property type="evidence" value="ECO:0007669"/>
    <property type="project" value="TreeGrafter"/>
</dbReference>